<dbReference type="InterPro" id="IPR053315">
    <property type="entry name" value="Peptidase_C14A"/>
</dbReference>
<evidence type="ECO:0000313" key="3">
    <source>
        <dbReference type="Proteomes" id="UP000001940"/>
    </source>
</evidence>
<dbReference type="WormBase" id="T28A8.5b">
    <property type="protein sequence ID" value="CE54374"/>
    <property type="gene ID" value="WBGene00012111"/>
</dbReference>
<reference evidence="2 3" key="1">
    <citation type="journal article" date="1998" name="Science">
        <title>Genome sequence of the nematode C. elegans: a platform for investigating biology.</title>
        <authorList>
            <consortium name="The C. elegans sequencing consortium"/>
            <person name="Sulson J.E."/>
            <person name="Waterston R."/>
        </authorList>
    </citation>
    <scope>NUCLEOTIDE SEQUENCE [LARGE SCALE GENOMIC DNA]</scope>
    <source>
        <strain evidence="2 3">Bristol N2</strain>
    </source>
</reference>
<dbReference type="InterPro" id="IPR006570">
    <property type="entry name" value="SPK_dom"/>
</dbReference>
<dbReference type="AlphaFoldDB" id="A0A8D9I8M7"/>
<evidence type="ECO:0000313" key="2">
    <source>
        <dbReference type="EMBL" id="CAG8860258.1"/>
    </source>
</evidence>
<gene>
    <name evidence="2" type="ORF">CELE_T28A8.5</name>
    <name evidence="2 4" type="ORF">T28A8.5</name>
</gene>
<feature type="domain" description="SPK" evidence="1">
    <location>
        <begin position="9"/>
        <end position="120"/>
    </location>
</feature>
<sequence>MATTSTSTELSRFMSFLVEQVNDATEPMTVQRVFTQFSQLGAGVHSEDYYVRRFHRKLAPKMARWDNFSIEARVRLMFGLDGKVADDFLRQIRIYGAVQLDENRRICHFTSHDGQVKLESTELTELKQQVKEKIGTDDADSLQITDLRTVFEAFFVGITKDYLLKFNFILLGLDCSEFRELQQTVERKINEPEIANKVLLISDIHRVVQGLLSFISH</sequence>
<dbReference type="SMART" id="SM00583">
    <property type="entry name" value="SPK"/>
    <property type="match status" value="1"/>
</dbReference>
<evidence type="ECO:0000259" key="1">
    <source>
        <dbReference type="SMART" id="SM00583"/>
    </source>
</evidence>
<accession>A0A8D9I8M7</accession>
<dbReference type="PANTHER" id="PTHR23362:SF0">
    <property type="entry name" value="CALPONIN-HOMOLOGY (CH) DOMAIN-CONTAINING PROTEIN-RELATED"/>
    <property type="match status" value="1"/>
</dbReference>
<dbReference type="Pfam" id="PF04435">
    <property type="entry name" value="SPK"/>
    <property type="match status" value="1"/>
</dbReference>
<dbReference type="EMBL" id="BX284603">
    <property type="protein sequence ID" value="CAG8860258.1"/>
    <property type="molecule type" value="Genomic_DNA"/>
</dbReference>
<proteinExistence type="predicted"/>
<organism evidence="2 3">
    <name type="scientific">Caenorhabditis elegans</name>
    <dbReference type="NCBI Taxonomy" id="6239"/>
    <lineage>
        <taxon>Eukaryota</taxon>
        <taxon>Metazoa</taxon>
        <taxon>Ecdysozoa</taxon>
        <taxon>Nematoda</taxon>
        <taxon>Chromadorea</taxon>
        <taxon>Rhabditida</taxon>
        <taxon>Rhabditina</taxon>
        <taxon>Rhabditomorpha</taxon>
        <taxon>Rhabditoidea</taxon>
        <taxon>Rhabditidae</taxon>
        <taxon>Peloderinae</taxon>
        <taxon>Caenorhabditis</taxon>
    </lineage>
</organism>
<dbReference type="PANTHER" id="PTHR23362">
    <property type="entry name" value="L-PLASTIN-RELATED"/>
    <property type="match status" value="1"/>
</dbReference>
<protein>
    <submittedName>
        <fullName evidence="2">SPK domain-containing protein</fullName>
    </submittedName>
</protein>
<evidence type="ECO:0000313" key="4">
    <source>
        <dbReference type="WormBase" id="T28A8.5b"/>
    </source>
</evidence>
<name>A0A8D9I8M7_CAEEL</name>
<dbReference type="AGR" id="WB:WBGene00012111"/>
<dbReference type="Proteomes" id="UP000001940">
    <property type="component" value="Chromosome III"/>
</dbReference>
<keyword evidence="3" id="KW-1185">Reference proteome</keyword>